<evidence type="ECO:0000313" key="3">
    <source>
        <dbReference type="EMBL" id="UYQ94667.1"/>
    </source>
</evidence>
<protein>
    <submittedName>
        <fullName evidence="3">SRPBCC domain-containing protein</fullName>
    </submittedName>
</protein>
<accession>A0ABY6J8N0</accession>
<feature type="domain" description="Activator of Hsp90 ATPase homologue 1/2-like C-terminal" evidence="2">
    <location>
        <begin position="13"/>
        <end position="141"/>
    </location>
</feature>
<sequence length="149" mass="16938">MEKLFVDQSIDINAPASIVWEVLTHPDFNIQWIHEWWPEIKEVKTEWKTAGPVQWMTGEEEIGAEGRVFIANPPLLLSYSFSVIGKEPAMQEDIIYKLEEIECGTRLSVSVGDFSDSEEHIACFPGAVVAWSKSLPKIKQLSEQQIVHL</sequence>
<keyword evidence="4" id="KW-1185">Reference proteome</keyword>
<evidence type="ECO:0000259" key="2">
    <source>
        <dbReference type="Pfam" id="PF08327"/>
    </source>
</evidence>
<dbReference type="Gene3D" id="3.30.530.20">
    <property type="match status" value="1"/>
</dbReference>
<gene>
    <name evidence="3" type="ORF">MKQ68_06135</name>
</gene>
<evidence type="ECO:0000256" key="1">
    <source>
        <dbReference type="ARBA" id="ARBA00006817"/>
    </source>
</evidence>
<name>A0ABY6J8N0_9BACT</name>
<comment type="similarity">
    <text evidence="1">Belongs to the AHA1 family.</text>
</comment>
<reference evidence="3" key="1">
    <citation type="submission" date="2022-10" db="EMBL/GenBank/DDBJ databases">
        <title>Chitinophaga sp. nov., isolated from soil.</title>
        <authorList>
            <person name="Jeon C.O."/>
        </authorList>
    </citation>
    <scope>NUCLEOTIDE SEQUENCE</scope>
    <source>
        <strain evidence="3">R8</strain>
    </source>
</reference>
<evidence type="ECO:0000313" key="4">
    <source>
        <dbReference type="Proteomes" id="UP001162741"/>
    </source>
</evidence>
<dbReference type="InterPro" id="IPR023393">
    <property type="entry name" value="START-like_dom_sf"/>
</dbReference>
<dbReference type="EMBL" id="CP107006">
    <property type="protein sequence ID" value="UYQ94667.1"/>
    <property type="molecule type" value="Genomic_DNA"/>
</dbReference>
<dbReference type="RefSeq" id="WP_244840037.1">
    <property type="nucleotide sequence ID" value="NZ_CP107006.1"/>
</dbReference>
<dbReference type="InterPro" id="IPR013538">
    <property type="entry name" value="ASHA1/2-like_C"/>
</dbReference>
<dbReference type="SUPFAM" id="SSF55961">
    <property type="entry name" value="Bet v1-like"/>
    <property type="match status" value="1"/>
</dbReference>
<proteinExistence type="inferred from homology"/>
<organism evidence="3 4">
    <name type="scientific">Chitinophaga horti</name>
    <dbReference type="NCBI Taxonomy" id="2920382"/>
    <lineage>
        <taxon>Bacteria</taxon>
        <taxon>Pseudomonadati</taxon>
        <taxon>Bacteroidota</taxon>
        <taxon>Chitinophagia</taxon>
        <taxon>Chitinophagales</taxon>
        <taxon>Chitinophagaceae</taxon>
        <taxon>Chitinophaga</taxon>
    </lineage>
</organism>
<dbReference type="CDD" id="cd07814">
    <property type="entry name" value="SRPBCC_CalC_Aha1-like"/>
    <property type="match status" value="1"/>
</dbReference>
<dbReference type="Proteomes" id="UP001162741">
    <property type="component" value="Chromosome"/>
</dbReference>
<dbReference type="Pfam" id="PF08327">
    <property type="entry name" value="AHSA1"/>
    <property type="match status" value="1"/>
</dbReference>